<dbReference type="EMBL" id="SZQL01000003">
    <property type="protein sequence ID" value="TKK70186.1"/>
    <property type="molecule type" value="Genomic_DNA"/>
</dbReference>
<gene>
    <name evidence="1" type="ORF">FC093_05400</name>
</gene>
<reference evidence="1 2" key="1">
    <citation type="submission" date="2019-05" db="EMBL/GenBank/DDBJ databases">
        <title>Panacibacter sp. strain 17mud1-8 Genome sequencing and assembly.</title>
        <authorList>
            <person name="Chhetri G."/>
        </authorList>
    </citation>
    <scope>NUCLEOTIDE SEQUENCE [LARGE SCALE GENOMIC DNA]</scope>
    <source>
        <strain evidence="1 2">17mud1-8</strain>
    </source>
</reference>
<accession>A0A4U3L8F7</accession>
<name>A0A4U3L8F7_9BACT</name>
<dbReference type="OrthoDB" id="982169at2"/>
<protein>
    <recommendedName>
        <fullName evidence="3">Lipocalin-like domain-containing protein</fullName>
    </recommendedName>
</protein>
<dbReference type="RefSeq" id="WP_137260731.1">
    <property type="nucleotide sequence ID" value="NZ_SZQL01000003.1"/>
</dbReference>
<evidence type="ECO:0000313" key="2">
    <source>
        <dbReference type="Proteomes" id="UP000305848"/>
    </source>
</evidence>
<organism evidence="1 2">
    <name type="scientific">Ilyomonas limi</name>
    <dbReference type="NCBI Taxonomy" id="2575867"/>
    <lineage>
        <taxon>Bacteria</taxon>
        <taxon>Pseudomonadati</taxon>
        <taxon>Bacteroidota</taxon>
        <taxon>Chitinophagia</taxon>
        <taxon>Chitinophagales</taxon>
        <taxon>Chitinophagaceae</taxon>
        <taxon>Ilyomonas</taxon>
    </lineage>
</organism>
<evidence type="ECO:0008006" key="3">
    <source>
        <dbReference type="Google" id="ProtNLM"/>
    </source>
</evidence>
<dbReference type="AlphaFoldDB" id="A0A4U3L8F7"/>
<proteinExistence type="predicted"/>
<dbReference type="Proteomes" id="UP000305848">
    <property type="component" value="Unassembled WGS sequence"/>
</dbReference>
<sequence length="157" mass="18476">MKNRYFILTVTATTLIFTRCKNISPNKADNQLRPDNKTLKQSENIDSISSLEKSSTLHLLQGRWQQVEDKSNFLVFDKNHRREIADGMDKWEDEIFVLSDHCLNESNSVSNEPKEKDKYISCKESDLCWYITSLDSNYLILTYLERGNELIYKRVKE</sequence>
<comment type="caution">
    <text evidence="1">The sequence shown here is derived from an EMBL/GenBank/DDBJ whole genome shotgun (WGS) entry which is preliminary data.</text>
</comment>
<evidence type="ECO:0000313" key="1">
    <source>
        <dbReference type="EMBL" id="TKK70186.1"/>
    </source>
</evidence>
<keyword evidence="2" id="KW-1185">Reference proteome</keyword>